<evidence type="ECO:0000259" key="3">
    <source>
        <dbReference type="PROSITE" id="PS51186"/>
    </source>
</evidence>
<evidence type="ECO:0000256" key="1">
    <source>
        <dbReference type="ARBA" id="ARBA00022679"/>
    </source>
</evidence>
<dbReference type="InterPro" id="IPR000182">
    <property type="entry name" value="GNAT_dom"/>
</dbReference>
<evidence type="ECO:0000313" key="5">
    <source>
        <dbReference type="Proteomes" id="UP000609172"/>
    </source>
</evidence>
<dbReference type="GO" id="GO:0016747">
    <property type="term" value="F:acyltransferase activity, transferring groups other than amino-acyl groups"/>
    <property type="evidence" value="ECO:0007669"/>
    <property type="project" value="InterPro"/>
</dbReference>
<dbReference type="SUPFAM" id="SSF55729">
    <property type="entry name" value="Acyl-CoA N-acyltransferases (Nat)"/>
    <property type="match status" value="1"/>
</dbReference>
<name>A0A934PQ49_9FLAO</name>
<dbReference type="Gene3D" id="3.40.630.30">
    <property type="match status" value="1"/>
</dbReference>
<keyword evidence="2" id="KW-0012">Acyltransferase</keyword>
<evidence type="ECO:0000256" key="2">
    <source>
        <dbReference type="ARBA" id="ARBA00023315"/>
    </source>
</evidence>
<sequence length="232" mass="27203">MFGIERLEWDSSFFGFEVGRIGIGDEKEFDYKLFSEYSKKFKLVYVFSKVNLLFPNFELVDRKVVLNQFTYEVVLKENELVIDSFNLDRHDIKELKQLALKSGIYSRFNVDQNFTNNEFEKLYIQWIENAVNHEVTFDIIVVLKNTAIIGFVTLNKKNEFLAEIGLLAVSENFRGCGIGQQLISESIKRSYNAGFKEIQVVTQQENIPAMNLYQKTNFKIKEINNIYHSWNL</sequence>
<gene>
    <name evidence="4" type="ORF">I5M07_15710</name>
</gene>
<dbReference type="CDD" id="cd04301">
    <property type="entry name" value="NAT_SF"/>
    <property type="match status" value="1"/>
</dbReference>
<reference evidence="4" key="1">
    <citation type="submission" date="2020-12" db="EMBL/GenBank/DDBJ databases">
        <title>Bacterial novel species Flavobacterium sp. SE-1-e isolated from soil.</title>
        <authorList>
            <person name="Jung H.-Y."/>
        </authorList>
    </citation>
    <scope>NUCLEOTIDE SEQUENCE</scope>
    <source>
        <strain evidence="4">SE-1-e</strain>
    </source>
</reference>
<dbReference type="InterPro" id="IPR016181">
    <property type="entry name" value="Acyl_CoA_acyltransferase"/>
</dbReference>
<dbReference type="PANTHER" id="PTHR43877">
    <property type="entry name" value="AMINOALKYLPHOSPHONATE N-ACETYLTRANSFERASE-RELATED-RELATED"/>
    <property type="match status" value="1"/>
</dbReference>
<dbReference type="Pfam" id="PF00583">
    <property type="entry name" value="Acetyltransf_1"/>
    <property type="match status" value="1"/>
</dbReference>
<dbReference type="EMBL" id="JAEHFV010000010">
    <property type="protein sequence ID" value="MBK0371274.1"/>
    <property type="molecule type" value="Genomic_DNA"/>
</dbReference>
<proteinExistence type="predicted"/>
<organism evidence="4 5">
    <name type="scientific">Flavobacterium agrisoli</name>
    <dbReference type="NCBI Taxonomy" id="2793066"/>
    <lineage>
        <taxon>Bacteria</taxon>
        <taxon>Pseudomonadati</taxon>
        <taxon>Bacteroidota</taxon>
        <taxon>Flavobacteriia</taxon>
        <taxon>Flavobacteriales</taxon>
        <taxon>Flavobacteriaceae</taxon>
        <taxon>Flavobacterium</taxon>
    </lineage>
</organism>
<dbReference type="InterPro" id="IPR050832">
    <property type="entry name" value="Bact_Acetyltransf"/>
</dbReference>
<comment type="caution">
    <text evidence="4">The sequence shown here is derived from an EMBL/GenBank/DDBJ whole genome shotgun (WGS) entry which is preliminary data.</text>
</comment>
<evidence type="ECO:0000313" key="4">
    <source>
        <dbReference type="EMBL" id="MBK0371274.1"/>
    </source>
</evidence>
<dbReference type="RefSeq" id="WP_200107400.1">
    <property type="nucleotide sequence ID" value="NZ_JAEHFV010000010.1"/>
</dbReference>
<keyword evidence="1" id="KW-0808">Transferase</keyword>
<feature type="domain" description="N-acetyltransferase" evidence="3">
    <location>
        <begin position="80"/>
        <end position="232"/>
    </location>
</feature>
<protein>
    <submittedName>
        <fullName evidence="4">GNAT family N-acetyltransferase</fullName>
    </submittedName>
</protein>
<keyword evidence="5" id="KW-1185">Reference proteome</keyword>
<accession>A0A934PQ49</accession>
<dbReference type="AlphaFoldDB" id="A0A934PQ49"/>
<dbReference type="Proteomes" id="UP000609172">
    <property type="component" value="Unassembled WGS sequence"/>
</dbReference>
<dbReference type="PANTHER" id="PTHR43877:SF2">
    <property type="entry name" value="AMINOALKYLPHOSPHONATE N-ACETYLTRANSFERASE-RELATED"/>
    <property type="match status" value="1"/>
</dbReference>
<dbReference type="PROSITE" id="PS51186">
    <property type="entry name" value="GNAT"/>
    <property type="match status" value="1"/>
</dbReference>